<dbReference type="Proteomes" id="UP000654075">
    <property type="component" value="Unassembled WGS sequence"/>
</dbReference>
<dbReference type="EMBL" id="CAJNNV010029375">
    <property type="protein sequence ID" value="CAE8628349.1"/>
    <property type="molecule type" value="Genomic_DNA"/>
</dbReference>
<feature type="chain" id="PRO_5032506075" evidence="1">
    <location>
        <begin position="25"/>
        <end position="180"/>
    </location>
</feature>
<name>A0A813GPR7_POLGL</name>
<protein>
    <submittedName>
        <fullName evidence="2">Uncharacterized protein</fullName>
    </submittedName>
</protein>
<evidence type="ECO:0000313" key="2">
    <source>
        <dbReference type="EMBL" id="CAE8628349.1"/>
    </source>
</evidence>
<organism evidence="2 3">
    <name type="scientific">Polarella glacialis</name>
    <name type="common">Dinoflagellate</name>
    <dbReference type="NCBI Taxonomy" id="89957"/>
    <lineage>
        <taxon>Eukaryota</taxon>
        <taxon>Sar</taxon>
        <taxon>Alveolata</taxon>
        <taxon>Dinophyceae</taxon>
        <taxon>Suessiales</taxon>
        <taxon>Suessiaceae</taxon>
        <taxon>Polarella</taxon>
    </lineage>
</organism>
<proteinExistence type="predicted"/>
<evidence type="ECO:0000313" key="3">
    <source>
        <dbReference type="Proteomes" id="UP000654075"/>
    </source>
</evidence>
<gene>
    <name evidence="2" type="ORF">PGLA1383_LOCUS45007</name>
</gene>
<evidence type="ECO:0000256" key="1">
    <source>
        <dbReference type="SAM" id="SignalP"/>
    </source>
</evidence>
<reference evidence="2" key="1">
    <citation type="submission" date="2021-02" db="EMBL/GenBank/DDBJ databases">
        <authorList>
            <person name="Dougan E. K."/>
            <person name="Rhodes N."/>
            <person name="Thang M."/>
            <person name="Chan C."/>
        </authorList>
    </citation>
    <scope>NUCLEOTIDE SEQUENCE</scope>
</reference>
<comment type="caution">
    <text evidence="2">The sequence shown here is derived from an EMBL/GenBank/DDBJ whole genome shotgun (WGS) entry which is preliminary data.</text>
</comment>
<keyword evidence="1" id="KW-0732">Signal</keyword>
<feature type="signal peptide" evidence="1">
    <location>
        <begin position="1"/>
        <end position="24"/>
    </location>
</feature>
<dbReference type="AlphaFoldDB" id="A0A813GPR7"/>
<keyword evidence="3" id="KW-1185">Reference proteome</keyword>
<accession>A0A813GPR7</accession>
<sequence length="180" mass="20834">MRRPCARLPRCLWLVVLLLQLSEAYLPWDHSCSWFRDASDWHWLRRRADDHLSGRQKWSPSERAARLTSDMRCPVGNHVRHLLDLDARGAARDLSVEGCWKMMFGVYNSFDFLDIALSGVCYQDKDFSDIFRTTVLSSMKVDDDSHYYLYTSVRFSGGTNLFRGTGDYKTKGPHSSDALQ</sequence>